<dbReference type="InterPro" id="IPR051257">
    <property type="entry name" value="Diverse_CBS-Domain"/>
</dbReference>
<dbReference type="SUPFAM" id="SSF54631">
    <property type="entry name" value="CBS-domain pair"/>
    <property type="match status" value="1"/>
</dbReference>
<name>A0A7U3YLI9_DESPD</name>
<dbReference type="EMBL" id="CP002364">
    <property type="protein sequence ID" value="ADW17616.1"/>
    <property type="molecule type" value="Genomic_DNA"/>
</dbReference>
<keyword evidence="3" id="KW-0812">Transmembrane</keyword>
<keyword evidence="3" id="KW-1133">Transmembrane helix</keyword>
<evidence type="ECO:0000313" key="5">
    <source>
        <dbReference type="EMBL" id="ADW17616.1"/>
    </source>
</evidence>
<proteinExistence type="predicted"/>
<dbReference type="AlphaFoldDB" id="A0A7U3YLI9"/>
<organism evidence="5 6">
    <name type="scientific">Desulfobulbus propionicus (strain ATCC 33891 / DSM 2032 / VKM B-1956 / 1pr3)</name>
    <dbReference type="NCBI Taxonomy" id="577650"/>
    <lineage>
        <taxon>Bacteria</taxon>
        <taxon>Pseudomonadati</taxon>
        <taxon>Thermodesulfobacteriota</taxon>
        <taxon>Desulfobulbia</taxon>
        <taxon>Desulfobulbales</taxon>
        <taxon>Desulfobulbaceae</taxon>
        <taxon>Desulfobulbus</taxon>
    </lineage>
</organism>
<evidence type="ECO:0000256" key="2">
    <source>
        <dbReference type="PROSITE-ProRule" id="PRU00703"/>
    </source>
</evidence>
<protein>
    <submittedName>
        <fullName evidence="5">CBS domain containing membrane protein</fullName>
    </submittedName>
</protein>
<dbReference type="InterPro" id="IPR046342">
    <property type="entry name" value="CBS_dom_sf"/>
</dbReference>
<dbReference type="SMART" id="SM00116">
    <property type="entry name" value="CBS"/>
    <property type="match status" value="2"/>
</dbReference>
<accession>A0A7U3YLI9</accession>
<dbReference type="KEGG" id="dpr:Despr_1461"/>
<dbReference type="RefSeq" id="WP_015724157.1">
    <property type="nucleotide sequence ID" value="NC_014972.1"/>
</dbReference>
<reference evidence="5 6" key="1">
    <citation type="journal article" date="2011" name="Stand. Genomic Sci.">
        <title>Complete genome sequence of Desulfobulbus propionicus type strain (1pr3).</title>
        <authorList>
            <person name="Pagani I."/>
            <person name="Lapidus A."/>
            <person name="Nolan M."/>
            <person name="Lucas S."/>
            <person name="Hammon N."/>
            <person name="Deshpande S."/>
            <person name="Cheng J.F."/>
            <person name="Chertkov O."/>
            <person name="Davenport K."/>
            <person name="Tapia R."/>
            <person name="Han C."/>
            <person name="Goodwin L."/>
            <person name="Pitluck S."/>
            <person name="Liolios K."/>
            <person name="Mavromatis K."/>
            <person name="Ivanova N."/>
            <person name="Mikhailova N."/>
            <person name="Pati A."/>
            <person name="Chen A."/>
            <person name="Palaniappan K."/>
            <person name="Land M."/>
            <person name="Hauser L."/>
            <person name="Chang Y.J."/>
            <person name="Jeffries C.D."/>
            <person name="Detter J.C."/>
            <person name="Brambilla E."/>
            <person name="Kannan K.P."/>
            <person name="Djao O.D."/>
            <person name="Rohde M."/>
            <person name="Pukall R."/>
            <person name="Spring S."/>
            <person name="Goker M."/>
            <person name="Sikorski J."/>
            <person name="Woyke T."/>
            <person name="Bristow J."/>
            <person name="Eisen J.A."/>
            <person name="Markowitz V."/>
            <person name="Hugenholtz P."/>
            <person name="Kyrpides N.C."/>
            <person name="Klenk H.P."/>
        </authorList>
    </citation>
    <scope>NUCLEOTIDE SEQUENCE [LARGE SCALE GENOMIC DNA]</scope>
    <source>
        <strain evidence="6">ATCC 33891 / DSM 2032 / 1pr3</strain>
    </source>
</reference>
<feature type="transmembrane region" description="Helical" evidence="3">
    <location>
        <begin position="146"/>
        <end position="168"/>
    </location>
</feature>
<feature type="domain" description="CBS" evidence="4">
    <location>
        <begin position="147"/>
        <end position="201"/>
    </location>
</feature>
<feature type="domain" description="CBS" evidence="4">
    <location>
        <begin position="62"/>
        <end position="118"/>
    </location>
</feature>
<dbReference type="PROSITE" id="PS51371">
    <property type="entry name" value="CBS"/>
    <property type="match status" value="2"/>
</dbReference>
<evidence type="ECO:0000313" key="6">
    <source>
        <dbReference type="Proteomes" id="UP000006365"/>
    </source>
</evidence>
<evidence type="ECO:0000256" key="1">
    <source>
        <dbReference type="ARBA" id="ARBA00023122"/>
    </source>
</evidence>
<evidence type="ECO:0000259" key="4">
    <source>
        <dbReference type="PROSITE" id="PS51371"/>
    </source>
</evidence>
<dbReference type="Gene3D" id="3.10.580.10">
    <property type="entry name" value="CBS-domain"/>
    <property type="match status" value="1"/>
</dbReference>
<dbReference type="Pfam" id="PF00571">
    <property type="entry name" value="CBS"/>
    <property type="match status" value="2"/>
</dbReference>
<keyword evidence="1 2" id="KW-0129">CBS domain</keyword>
<keyword evidence="6" id="KW-1185">Reference proteome</keyword>
<dbReference type="CDD" id="cd04586">
    <property type="entry name" value="CBS_pair_BON_assoc"/>
    <property type="match status" value="1"/>
</dbReference>
<sequence>MSHPPAACCTTIELADADVLAAMKEIQGYIDISTGDFREVFQVAYNHALRRLRESLRAQDIMVCPAQCVSEDMDLIQAATFLADKGFSGAPVVNAEGKVAGVLSEKDFLARMGMGTPLTFMQIVAHCLTHKGCMAMSLRNHCVREIMTAPAITAGLEITMGAIAALFVDRRINRLPIVDAEGRPIGIVTRTDLVQSYCLTR</sequence>
<keyword evidence="3" id="KW-0472">Membrane</keyword>
<evidence type="ECO:0000256" key="3">
    <source>
        <dbReference type="SAM" id="Phobius"/>
    </source>
</evidence>
<gene>
    <name evidence="5" type="ordered locus">Despr_1461</name>
</gene>
<dbReference type="Proteomes" id="UP000006365">
    <property type="component" value="Chromosome"/>
</dbReference>
<dbReference type="PANTHER" id="PTHR43080">
    <property type="entry name" value="CBS DOMAIN-CONTAINING PROTEIN CBSX3, MITOCHONDRIAL"/>
    <property type="match status" value="1"/>
</dbReference>
<dbReference type="InterPro" id="IPR000644">
    <property type="entry name" value="CBS_dom"/>
</dbReference>
<dbReference type="PANTHER" id="PTHR43080:SF2">
    <property type="entry name" value="CBS DOMAIN-CONTAINING PROTEIN"/>
    <property type="match status" value="1"/>
</dbReference>